<keyword evidence="4" id="KW-1185">Reference proteome</keyword>
<name>A0ABD3FH60_9STRA</name>
<keyword evidence="2" id="KW-0472">Membrane</keyword>
<keyword evidence="2" id="KW-0812">Transmembrane</keyword>
<proteinExistence type="predicted"/>
<dbReference type="EMBL" id="JBIMZQ010000021">
    <property type="protein sequence ID" value="KAL3665227.1"/>
    <property type="molecule type" value="Genomic_DNA"/>
</dbReference>
<keyword evidence="2" id="KW-1133">Transmembrane helix</keyword>
<dbReference type="Proteomes" id="UP001632037">
    <property type="component" value="Unassembled WGS sequence"/>
</dbReference>
<evidence type="ECO:0000256" key="2">
    <source>
        <dbReference type="SAM" id="Phobius"/>
    </source>
</evidence>
<evidence type="ECO:0000313" key="4">
    <source>
        <dbReference type="Proteomes" id="UP001632037"/>
    </source>
</evidence>
<protein>
    <submittedName>
        <fullName evidence="3">Uncharacterized protein</fullName>
    </submittedName>
</protein>
<evidence type="ECO:0000313" key="3">
    <source>
        <dbReference type="EMBL" id="KAL3665227.1"/>
    </source>
</evidence>
<gene>
    <name evidence="3" type="ORF">V7S43_009855</name>
</gene>
<comment type="caution">
    <text evidence="3">The sequence shown here is derived from an EMBL/GenBank/DDBJ whole genome shotgun (WGS) entry which is preliminary data.</text>
</comment>
<feature type="region of interest" description="Disordered" evidence="1">
    <location>
        <begin position="1"/>
        <end position="32"/>
    </location>
</feature>
<reference evidence="3 4" key="1">
    <citation type="submission" date="2024-09" db="EMBL/GenBank/DDBJ databases">
        <title>Genome sequencing and assembly of Phytophthora oleae, isolate VK10A, causative agent of rot of olive drupes.</title>
        <authorList>
            <person name="Conti Taguali S."/>
            <person name="Riolo M."/>
            <person name="La Spada F."/>
            <person name="Cacciola S.O."/>
            <person name="Dionisio G."/>
        </authorList>
    </citation>
    <scope>NUCLEOTIDE SEQUENCE [LARGE SCALE GENOMIC DNA]</scope>
    <source>
        <strain evidence="3 4">VK10A</strain>
    </source>
</reference>
<dbReference type="AlphaFoldDB" id="A0ABD3FH60"/>
<organism evidence="3 4">
    <name type="scientific">Phytophthora oleae</name>
    <dbReference type="NCBI Taxonomy" id="2107226"/>
    <lineage>
        <taxon>Eukaryota</taxon>
        <taxon>Sar</taxon>
        <taxon>Stramenopiles</taxon>
        <taxon>Oomycota</taxon>
        <taxon>Peronosporomycetes</taxon>
        <taxon>Peronosporales</taxon>
        <taxon>Peronosporaceae</taxon>
        <taxon>Phytophthora</taxon>
    </lineage>
</organism>
<evidence type="ECO:0000256" key="1">
    <source>
        <dbReference type="SAM" id="MobiDB-lite"/>
    </source>
</evidence>
<accession>A0ABD3FH60</accession>
<feature type="transmembrane region" description="Helical" evidence="2">
    <location>
        <begin position="44"/>
        <end position="64"/>
    </location>
</feature>
<sequence length="308" mass="32931">MEGEGEASGQKRAPLSTVSLDSTYDNDDGGSAVEKSSVPNACSWAPFVVFMGLILVAVGLVLALDRTSQQSVVNEGSPVFSMAHSSLTSGESLTAPQKKLVEWLKQMSNASELYVEGDGSNFSLNGVLFPRNSGDNSLPFDAALVVGSGVALPSRQYVALANGRGFKWVMTSMGYGDVIVTAECLTANRSLPFDELDSAVATANWTGTDDKSEVNVVFNGENYTVAKNDDFTSTEDAHCWLIESEGGDLGVRVCIPSLVDLFPKTELAELFNAAGKCPELTPKTARTKIRMMSSVPLPLRKWYASFKA</sequence>